<dbReference type="AlphaFoldDB" id="A0A5B7G9T5"/>
<sequence>MEYAPLTLSSCPPSYFGLLDKSRSKTVPGGSSLPRFSQTSKLPSYNLYRTREMWRVCVPPARSTRRAPRTSLLSEWATSHPRGTREARTENRLTVCSICQDRDPSSVLLC</sequence>
<feature type="region of interest" description="Disordered" evidence="1">
    <location>
        <begin position="68"/>
        <end position="88"/>
    </location>
</feature>
<name>A0A5B7G9T5_PORTR</name>
<comment type="caution">
    <text evidence="2">The sequence shown here is derived from an EMBL/GenBank/DDBJ whole genome shotgun (WGS) entry which is preliminary data.</text>
</comment>
<reference evidence="2 3" key="1">
    <citation type="submission" date="2019-05" db="EMBL/GenBank/DDBJ databases">
        <title>Another draft genome of Portunus trituberculatus and its Hox gene families provides insights of decapod evolution.</title>
        <authorList>
            <person name="Jeong J.-H."/>
            <person name="Song I."/>
            <person name="Kim S."/>
            <person name="Choi T."/>
            <person name="Kim D."/>
            <person name="Ryu S."/>
            <person name="Kim W."/>
        </authorList>
    </citation>
    <scope>NUCLEOTIDE SEQUENCE [LARGE SCALE GENOMIC DNA]</scope>
    <source>
        <tissue evidence="2">Muscle</tissue>
    </source>
</reference>
<evidence type="ECO:0000313" key="3">
    <source>
        <dbReference type="Proteomes" id="UP000324222"/>
    </source>
</evidence>
<dbReference type="EMBL" id="VSRR010014447">
    <property type="protein sequence ID" value="MPC57030.1"/>
    <property type="molecule type" value="Genomic_DNA"/>
</dbReference>
<gene>
    <name evidence="2" type="ORF">E2C01_050998</name>
</gene>
<dbReference type="Proteomes" id="UP000324222">
    <property type="component" value="Unassembled WGS sequence"/>
</dbReference>
<evidence type="ECO:0000256" key="1">
    <source>
        <dbReference type="SAM" id="MobiDB-lite"/>
    </source>
</evidence>
<proteinExistence type="predicted"/>
<protein>
    <submittedName>
        <fullName evidence="2">Uncharacterized protein</fullName>
    </submittedName>
</protein>
<accession>A0A5B7G9T5</accession>
<keyword evidence="3" id="KW-1185">Reference proteome</keyword>
<evidence type="ECO:0000313" key="2">
    <source>
        <dbReference type="EMBL" id="MPC57030.1"/>
    </source>
</evidence>
<organism evidence="2 3">
    <name type="scientific">Portunus trituberculatus</name>
    <name type="common">Swimming crab</name>
    <name type="synonym">Neptunus trituberculatus</name>
    <dbReference type="NCBI Taxonomy" id="210409"/>
    <lineage>
        <taxon>Eukaryota</taxon>
        <taxon>Metazoa</taxon>
        <taxon>Ecdysozoa</taxon>
        <taxon>Arthropoda</taxon>
        <taxon>Crustacea</taxon>
        <taxon>Multicrustacea</taxon>
        <taxon>Malacostraca</taxon>
        <taxon>Eumalacostraca</taxon>
        <taxon>Eucarida</taxon>
        <taxon>Decapoda</taxon>
        <taxon>Pleocyemata</taxon>
        <taxon>Brachyura</taxon>
        <taxon>Eubrachyura</taxon>
        <taxon>Portunoidea</taxon>
        <taxon>Portunidae</taxon>
        <taxon>Portuninae</taxon>
        <taxon>Portunus</taxon>
    </lineage>
</organism>